<dbReference type="RefSeq" id="WP_208631761.1">
    <property type="nucleotide sequence ID" value="NZ_CP059319.1"/>
</dbReference>
<protein>
    <submittedName>
        <fullName evidence="1">Uncharacterized protein</fullName>
    </submittedName>
</protein>
<evidence type="ECO:0000313" key="1">
    <source>
        <dbReference type="EMBL" id="QTH19799.1"/>
    </source>
</evidence>
<reference evidence="1" key="1">
    <citation type="submission" date="2020-07" db="EMBL/GenBank/DDBJ databases">
        <authorList>
            <person name="Camacho E."/>
        </authorList>
    </citation>
    <scope>NUCLEOTIDE SEQUENCE</scope>
    <source>
        <strain evidence="1">MPO218</strain>
    </source>
</reference>
<accession>A0A975HDJ3</accession>
<name>A0A975HDJ3_9SPHN</name>
<sequence>MQRNEDFGCALEVTDNVGAPIDLTGWSLALSVKERLETTIVLQSAEIEILDAATGWINIQIQGPGAPLGEYGDPLLSYELPFDLIATDPEGVPTALLAGYVTVSRGIS</sequence>
<dbReference type="AlphaFoldDB" id="A0A975HDJ3"/>
<organism evidence="1 2">
    <name type="scientific">Rhizorhabdus wittichii</name>
    <dbReference type="NCBI Taxonomy" id="160791"/>
    <lineage>
        <taxon>Bacteria</taxon>
        <taxon>Pseudomonadati</taxon>
        <taxon>Pseudomonadota</taxon>
        <taxon>Alphaproteobacteria</taxon>
        <taxon>Sphingomonadales</taxon>
        <taxon>Sphingomonadaceae</taxon>
        <taxon>Rhizorhabdus</taxon>
    </lineage>
</organism>
<proteinExistence type="predicted"/>
<dbReference type="Proteomes" id="UP000664914">
    <property type="component" value="Chromosome"/>
</dbReference>
<evidence type="ECO:0000313" key="2">
    <source>
        <dbReference type="Proteomes" id="UP000664914"/>
    </source>
</evidence>
<gene>
    <name evidence="1" type="ORF">HRJ34_15650</name>
</gene>
<dbReference type="EMBL" id="CP059319">
    <property type="protein sequence ID" value="QTH19799.1"/>
    <property type="molecule type" value="Genomic_DNA"/>
</dbReference>
<reference evidence="1" key="2">
    <citation type="submission" date="2021-04" db="EMBL/GenBank/DDBJ databases">
        <title>Isolation and genomic analysis of the ibuprofen-degrading bacterium Sphingomonas strain MPO218.</title>
        <authorList>
            <person name="Aulestia M."/>
            <person name="Flores A."/>
            <person name="Mangas E.L."/>
            <person name="Perez-Pulido A.J."/>
            <person name="Santero E."/>
            <person name="Camacho E.M."/>
        </authorList>
    </citation>
    <scope>NUCLEOTIDE SEQUENCE</scope>
    <source>
        <strain evidence="1">MPO218</strain>
    </source>
</reference>